<accession>A0A974CTS0</accession>
<evidence type="ECO:0000313" key="2">
    <source>
        <dbReference type="Proteomes" id="UP000694892"/>
    </source>
</evidence>
<reference evidence="2" key="1">
    <citation type="journal article" date="2016" name="Nature">
        <title>Genome evolution in the allotetraploid frog Xenopus laevis.</title>
        <authorList>
            <person name="Session A.M."/>
            <person name="Uno Y."/>
            <person name="Kwon T."/>
            <person name="Chapman J.A."/>
            <person name="Toyoda A."/>
            <person name="Takahashi S."/>
            <person name="Fukui A."/>
            <person name="Hikosaka A."/>
            <person name="Suzuki A."/>
            <person name="Kondo M."/>
            <person name="van Heeringen S.J."/>
            <person name="Quigley I."/>
            <person name="Heinz S."/>
            <person name="Ogino H."/>
            <person name="Ochi H."/>
            <person name="Hellsten U."/>
            <person name="Lyons J.B."/>
            <person name="Simakov O."/>
            <person name="Putnam N."/>
            <person name="Stites J."/>
            <person name="Kuroki Y."/>
            <person name="Tanaka T."/>
            <person name="Michiue T."/>
            <person name="Watanabe M."/>
            <person name="Bogdanovic O."/>
            <person name="Lister R."/>
            <person name="Georgiou G."/>
            <person name="Paranjpe S.S."/>
            <person name="van Kruijsbergen I."/>
            <person name="Shu S."/>
            <person name="Carlson J."/>
            <person name="Kinoshita T."/>
            <person name="Ohta Y."/>
            <person name="Mawaribuchi S."/>
            <person name="Jenkins J."/>
            <person name="Grimwood J."/>
            <person name="Schmutz J."/>
            <person name="Mitros T."/>
            <person name="Mozaffari S.V."/>
            <person name="Suzuki Y."/>
            <person name="Haramoto Y."/>
            <person name="Yamamoto T.S."/>
            <person name="Takagi C."/>
            <person name="Heald R."/>
            <person name="Miller K."/>
            <person name="Haudenschild C."/>
            <person name="Kitzman J."/>
            <person name="Nakayama T."/>
            <person name="Izutsu Y."/>
            <person name="Robert J."/>
            <person name="Fortriede J."/>
            <person name="Burns K."/>
            <person name="Lotay V."/>
            <person name="Karimi K."/>
            <person name="Yasuoka Y."/>
            <person name="Dichmann D.S."/>
            <person name="Flajnik M.F."/>
            <person name="Houston D.W."/>
            <person name="Shendure J."/>
            <person name="DuPasquier L."/>
            <person name="Vize P.D."/>
            <person name="Zorn A.M."/>
            <person name="Ito M."/>
            <person name="Marcotte E.M."/>
            <person name="Wallingford J.B."/>
            <person name="Ito Y."/>
            <person name="Asashima M."/>
            <person name="Ueno N."/>
            <person name="Matsuda Y."/>
            <person name="Veenstra G.J."/>
            <person name="Fujiyama A."/>
            <person name="Harland R.M."/>
            <person name="Taira M."/>
            <person name="Rokhsar D.S."/>
        </authorList>
    </citation>
    <scope>NUCLEOTIDE SEQUENCE [LARGE SCALE GENOMIC DNA]</scope>
    <source>
        <strain evidence="2">J</strain>
    </source>
</reference>
<dbReference type="Proteomes" id="UP000694892">
    <property type="component" value="Chromosome 5L"/>
</dbReference>
<evidence type="ECO:0000313" key="1">
    <source>
        <dbReference type="EMBL" id="OCT79629.1"/>
    </source>
</evidence>
<name>A0A974CTS0_XENLA</name>
<organism evidence="1 2">
    <name type="scientific">Xenopus laevis</name>
    <name type="common">African clawed frog</name>
    <dbReference type="NCBI Taxonomy" id="8355"/>
    <lineage>
        <taxon>Eukaryota</taxon>
        <taxon>Metazoa</taxon>
        <taxon>Chordata</taxon>
        <taxon>Craniata</taxon>
        <taxon>Vertebrata</taxon>
        <taxon>Euteleostomi</taxon>
        <taxon>Amphibia</taxon>
        <taxon>Batrachia</taxon>
        <taxon>Anura</taxon>
        <taxon>Pipoidea</taxon>
        <taxon>Pipidae</taxon>
        <taxon>Xenopodinae</taxon>
        <taxon>Xenopus</taxon>
        <taxon>Xenopus</taxon>
    </lineage>
</organism>
<dbReference type="AlphaFoldDB" id="A0A974CTS0"/>
<dbReference type="EMBL" id="CM004474">
    <property type="protein sequence ID" value="OCT79629.1"/>
    <property type="molecule type" value="Genomic_DNA"/>
</dbReference>
<sequence length="77" mass="8361">MLQTLPMICNISVGLGVTRIQPNAPGRIIMETNPSGGPTVPDSAMSVCVGMKHSHLFFQIVTSHQNFSDRNQHMAVI</sequence>
<protein>
    <submittedName>
        <fullName evidence="1">Uncharacterized protein</fullName>
    </submittedName>
</protein>
<proteinExistence type="predicted"/>
<gene>
    <name evidence="1" type="ORF">XELAEV_18026437mg</name>
</gene>